<accession>E9G644</accession>
<sequence>MLMLVQPPLKKKRRMYSNNALNRWNSTPIENELRGPLPHRAAVNGNSVDFQPRDAFDSVFTNSSTSMQQQLEQKGHDF</sequence>
<protein>
    <submittedName>
        <fullName evidence="1">Uncharacterized protein</fullName>
    </submittedName>
</protein>
<keyword evidence="2" id="KW-1185">Reference proteome</keyword>
<reference evidence="1 2" key="1">
    <citation type="journal article" date="2011" name="Science">
        <title>The ecoresponsive genome of Daphnia pulex.</title>
        <authorList>
            <person name="Colbourne J.K."/>
            <person name="Pfrender M.E."/>
            <person name="Gilbert D."/>
            <person name="Thomas W.K."/>
            <person name="Tucker A."/>
            <person name="Oakley T.H."/>
            <person name="Tokishita S."/>
            <person name="Aerts A."/>
            <person name="Arnold G.J."/>
            <person name="Basu M.K."/>
            <person name="Bauer D.J."/>
            <person name="Caceres C.E."/>
            <person name="Carmel L."/>
            <person name="Casola C."/>
            <person name="Choi J.H."/>
            <person name="Detter J.C."/>
            <person name="Dong Q."/>
            <person name="Dusheyko S."/>
            <person name="Eads B.D."/>
            <person name="Frohlich T."/>
            <person name="Geiler-Samerotte K.A."/>
            <person name="Gerlach D."/>
            <person name="Hatcher P."/>
            <person name="Jogdeo S."/>
            <person name="Krijgsveld J."/>
            <person name="Kriventseva E.V."/>
            <person name="Kultz D."/>
            <person name="Laforsch C."/>
            <person name="Lindquist E."/>
            <person name="Lopez J."/>
            <person name="Manak J.R."/>
            <person name="Muller J."/>
            <person name="Pangilinan J."/>
            <person name="Patwardhan R.P."/>
            <person name="Pitluck S."/>
            <person name="Pritham E.J."/>
            <person name="Rechtsteiner A."/>
            <person name="Rho M."/>
            <person name="Rogozin I.B."/>
            <person name="Sakarya O."/>
            <person name="Salamov A."/>
            <person name="Schaack S."/>
            <person name="Shapiro H."/>
            <person name="Shiga Y."/>
            <person name="Skalitzky C."/>
            <person name="Smith Z."/>
            <person name="Souvorov A."/>
            <person name="Sung W."/>
            <person name="Tang Z."/>
            <person name="Tsuchiya D."/>
            <person name="Tu H."/>
            <person name="Vos H."/>
            <person name="Wang M."/>
            <person name="Wolf Y.I."/>
            <person name="Yamagata H."/>
            <person name="Yamada T."/>
            <person name="Ye Y."/>
            <person name="Shaw J.R."/>
            <person name="Andrews J."/>
            <person name="Crease T.J."/>
            <person name="Tang H."/>
            <person name="Lucas S.M."/>
            <person name="Robertson H.M."/>
            <person name="Bork P."/>
            <person name="Koonin E.V."/>
            <person name="Zdobnov E.M."/>
            <person name="Grigoriev I.V."/>
            <person name="Lynch M."/>
            <person name="Boore J.L."/>
        </authorList>
    </citation>
    <scope>NUCLEOTIDE SEQUENCE [LARGE SCALE GENOMIC DNA]</scope>
</reference>
<organism evidence="1 2">
    <name type="scientific">Daphnia pulex</name>
    <name type="common">Water flea</name>
    <dbReference type="NCBI Taxonomy" id="6669"/>
    <lineage>
        <taxon>Eukaryota</taxon>
        <taxon>Metazoa</taxon>
        <taxon>Ecdysozoa</taxon>
        <taxon>Arthropoda</taxon>
        <taxon>Crustacea</taxon>
        <taxon>Branchiopoda</taxon>
        <taxon>Diplostraca</taxon>
        <taxon>Cladocera</taxon>
        <taxon>Anomopoda</taxon>
        <taxon>Daphniidae</taxon>
        <taxon>Daphnia</taxon>
    </lineage>
</organism>
<dbReference type="KEGG" id="dpx:DAPPUDRAFT_238322"/>
<dbReference type="InParanoid" id="E9G644"/>
<proteinExistence type="predicted"/>
<evidence type="ECO:0000313" key="1">
    <source>
        <dbReference type="EMBL" id="EFX85057.1"/>
    </source>
</evidence>
<dbReference type="HOGENOM" id="CLU_2624494_0_0_1"/>
<dbReference type="EMBL" id="GL732533">
    <property type="protein sequence ID" value="EFX85057.1"/>
    <property type="molecule type" value="Genomic_DNA"/>
</dbReference>
<dbReference type="Proteomes" id="UP000000305">
    <property type="component" value="Unassembled WGS sequence"/>
</dbReference>
<gene>
    <name evidence="1" type="ORF">DAPPUDRAFT_238322</name>
</gene>
<evidence type="ECO:0000313" key="2">
    <source>
        <dbReference type="Proteomes" id="UP000000305"/>
    </source>
</evidence>
<dbReference type="AlphaFoldDB" id="E9G644"/>
<name>E9G644_DAPPU</name>